<keyword evidence="14" id="KW-0472">Membrane</keyword>
<feature type="compositionally biased region" description="Pro residues" evidence="13">
    <location>
        <begin position="80"/>
        <end position="95"/>
    </location>
</feature>
<dbReference type="EMBL" id="JACEIK010002492">
    <property type="protein sequence ID" value="MCD9561529.1"/>
    <property type="molecule type" value="Genomic_DNA"/>
</dbReference>
<accession>A0ABS8UU07</accession>
<keyword evidence="6" id="KW-0964">Secreted</keyword>
<dbReference type="InterPro" id="IPR035513">
    <property type="entry name" value="Invertase/methylesterase_inhib"/>
</dbReference>
<evidence type="ECO:0000256" key="14">
    <source>
        <dbReference type="SAM" id="Phobius"/>
    </source>
</evidence>
<dbReference type="PANTHER" id="PTHR31707">
    <property type="entry name" value="PECTINESTERASE"/>
    <property type="match status" value="1"/>
</dbReference>
<dbReference type="InterPro" id="IPR011050">
    <property type="entry name" value="Pectin_lyase_fold/virulence"/>
</dbReference>
<evidence type="ECO:0000256" key="1">
    <source>
        <dbReference type="ARBA" id="ARBA00004613"/>
    </source>
</evidence>
<feature type="compositionally biased region" description="Low complexity" evidence="13">
    <location>
        <begin position="138"/>
        <end position="147"/>
    </location>
</feature>
<dbReference type="SUPFAM" id="SSF51126">
    <property type="entry name" value="Pectin lyase-like"/>
    <property type="match status" value="1"/>
</dbReference>
<dbReference type="PROSITE" id="PS00503">
    <property type="entry name" value="PECTINESTERASE_2"/>
    <property type="match status" value="1"/>
</dbReference>
<evidence type="ECO:0000259" key="15">
    <source>
        <dbReference type="SMART" id="SM00856"/>
    </source>
</evidence>
<dbReference type="Pfam" id="PF04043">
    <property type="entry name" value="PMEI"/>
    <property type="match status" value="1"/>
</dbReference>
<evidence type="ECO:0000256" key="5">
    <source>
        <dbReference type="ARBA" id="ARBA00013229"/>
    </source>
</evidence>
<dbReference type="EC" id="3.1.1.11" evidence="5 12"/>
<dbReference type="Gene3D" id="2.160.20.10">
    <property type="entry name" value="Single-stranded right-handed beta-helix, Pectin lyase-like"/>
    <property type="match status" value="1"/>
</dbReference>
<evidence type="ECO:0000313" key="17">
    <source>
        <dbReference type="Proteomes" id="UP000823775"/>
    </source>
</evidence>
<feature type="transmembrane region" description="Helical" evidence="14">
    <location>
        <begin position="25"/>
        <end position="48"/>
    </location>
</feature>
<comment type="similarity">
    <text evidence="4">In the C-terminal section; belongs to the pectinesterase family.</text>
</comment>
<name>A0ABS8UU07_DATST</name>
<evidence type="ECO:0000256" key="9">
    <source>
        <dbReference type="ARBA" id="ARBA00023316"/>
    </source>
</evidence>
<evidence type="ECO:0000256" key="7">
    <source>
        <dbReference type="ARBA" id="ARBA00022801"/>
    </source>
</evidence>
<dbReference type="Gene3D" id="1.20.140.40">
    <property type="entry name" value="Invertase/pectin methylesterase inhibitor family protein"/>
    <property type="match status" value="1"/>
</dbReference>
<dbReference type="CDD" id="cd15798">
    <property type="entry name" value="PMEI-like_3"/>
    <property type="match status" value="1"/>
</dbReference>
<feature type="compositionally biased region" description="Low complexity" evidence="13">
    <location>
        <begin position="96"/>
        <end position="106"/>
    </location>
</feature>
<evidence type="ECO:0000256" key="8">
    <source>
        <dbReference type="ARBA" id="ARBA00023085"/>
    </source>
</evidence>
<comment type="pathway">
    <text evidence="2 12">Glycan metabolism; pectin degradation; 2-dehydro-3-deoxy-D-gluconate from pectin: step 1/5.</text>
</comment>
<comment type="caution">
    <text evidence="16">The sequence shown here is derived from an EMBL/GenBank/DDBJ whole genome shotgun (WGS) entry which is preliminary data.</text>
</comment>
<feature type="compositionally biased region" description="Pro residues" evidence="13">
    <location>
        <begin position="148"/>
        <end position="161"/>
    </location>
</feature>
<gene>
    <name evidence="16" type="ORF">HAX54_020692</name>
</gene>
<dbReference type="InterPro" id="IPR006501">
    <property type="entry name" value="Pectinesterase_inhib_dom"/>
</dbReference>
<evidence type="ECO:0000256" key="4">
    <source>
        <dbReference type="ARBA" id="ARBA00007786"/>
    </source>
</evidence>
<keyword evidence="14" id="KW-1133">Transmembrane helix</keyword>
<evidence type="ECO:0000313" key="16">
    <source>
        <dbReference type="EMBL" id="MCD9561529.1"/>
    </source>
</evidence>
<evidence type="ECO:0000256" key="11">
    <source>
        <dbReference type="PROSITE-ProRule" id="PRU10040"/>
    </source>
</evidence>
<proteinExistence type="inferred from homology"/>
<keyword evidence="14" id="KW-0812">Transmembrane</keyword>
<evidence type="ECO:0000256" key="13">
    <source>
        <dbReference type="SAM" id="MobiDB-lite"/>
    </source>
</evidence>
<keyword evidence="9" id="KW-0961">Cell wall biogenesis/degradation</keyword>
<feature type="active site" evidence="11">
    <location>
        <position position="524"/>
    </location>
</feature>
<sequence length="688" mass="73630">MAFQDFDQISERRKLERQQKMKKRIMIAVILLLLLLIAVAAAVVYLVVFKNKSEDASANKSNKNASTPPPKEESTTPESPATPPPNSDASPPPSPSEANAAPPSDEGAAASPPKEDGAAAPSPKEDGAAASPPKEDGAAAPPAEDAAPPSPPPDGAGPAPSPQEGDNAAAPAPVPSPQGEGTMGAICAATDFSQSCGDILSKVLQANASGAQPKDLLKATVSAAMDEIAIGIDELGKINKDIPEKAVAHDDCMALLADAKKDLNASVYMLDGDINDVATTTAELNNKLSAALTYQGMCVDGYPEADQSTVQSALKKTEEHTINSLAVVSGLSSTPQPNNSAKRRLLTTRLGVPAWINQGDRRMLDEDEGKDMKALINMTVAKDGSGDFTTVNEALKAVPQSFEGRYFIYIKEGVYEENVVVSQVNLTFIGDGSQKSVITGSKNIVDDLTTYQSATVAISGNGFFAYKIGFRNTAGPEKLQAVALRVQADHVVFLNCRMEGYQSVIYAQTYRQFYRGCYITGTVDIISGNAAAVFQNCQFYLRKPMDEQKNVITAQGRSHKRQTTGTVLHTCSIFADNTLEPEKTKFKSYLGRPMKEYSRTIVMETEITDVIDPEGWEATSGDFALSTLYFAEYSNKGAGSETGSRVKWAGYQGSISKDAAMNYTVESFLQGQTWLKDYNVQVRFGLSN</sequence>
<keyword evidence="7 12" id="KW-0378">Hydrolase</keyword>
<protein>
    <recommendedName>
        <fullName evidence="5 12">Pectinesterase</fullName>
        <ecNumber evidence="5 12">3.1.1.11</ecNumber>
    </recommendedName>
</protein>
<evidence type="ECO:0000256" key="3">
    <source>
        <dbReference type="ARBA" id="ARBA00006027"/>
    </source>
</evidence>
<keyword evidence="17" id="KW-1185">Reference proteome</keyword>
<evidence type="ECO:0000256" key="2">
    <source>
        <dbReference type="ARBA" id="ARBA00005184"/>
    </source>
</evidence>
<evidence type="ECO:0000256" key="6">
    <source>
        <dbReference type="ARBA" id="ARBA00022525"/>
    </source>
</evidence>
<evidence type="ECO:0000256" key="12">
    <source>
        <dbReference type="RuleBase" id="RU000589"/>
    </source>
</evidence>
<dbReference type="SUPFAM" id="SSF101148">
    <property type="entry name" value="Plant invertase/pectin methylesterase inhibitor"/>
    <property type="match status" value="1"/>
</dbReference>
<dbReference type="InterPro" id="IPR033131">
    <property type="entry name" value="Pectinesterase_Asp_AS"/>
</dbReference>
<dbReference type="InterPro" id="IPR000070">
    <property type="entry name" value="Pectinesterase_cat"/>
</dbReference>
<keyword evidence="8 12" id="KW-0063">Aspartyl esterase</keyword>
<comment type="similarity">
    <text evidence="3">In the N-terminal section; belongs to the PMEI family.</text>
</comment>
<dbReference type="InterPro" id="IPR012334">
    <property type="entry name" value="Pectin_lyas_fold"/>
</dbReference>
<feature type="compositionally biased region" description="Basic and acidic residues" evidence="13">
    <location>
        <begin position="113"/>
        <end position="137"/>
    </location>
</feature>
<dbReference type="Pfam" id="PF01095">
    <property type="entry name" value="Pectinesterase"/>
    <property type="match status" value="1"/>
</dbReference>
<organism evidence="16 17">
    <name type="scientific">Datura stramonium</name>
    <name type="common">Jimsonweed</name>
    <name type="synonym">Common thornapple</name>
    <dbReference type="NCBI Taxonomy" id="4076"/>
    <lineage>
        <taxon>Eukaryota</taxon>
        <taxon>Viridiplantae</taxon>
        <taxon>Streptophyta</taxon>
        <taxon>Embryophyta</taxon>
        <taxon>Tracheophyta</taxon>
        <taxon>Spermatophyta</taxon>
        <taxon>Magnoliopsida</taxon>
        <taxon>eudicotyledons</taxon>
        <taxon>Gunneridae</taxon>
        <taxon>Pentapetalae</taxon>
        <taxon>asterids</taxon>
        <taxon>lamiids</taxon>
        <taxon>Solanales</taxon>
        <taxon>Solanaceae</taxon>
        <taxon>Solanoideae</taxon>
        <taxon>Datureae</taxon>
        <taxon>Datura</taxon>
    </lineage>
</organism>
<feature type="domain" description="Pectinesterase inhibitor" evidence="15">
    <location>
        <begin position="178"/>
        <end position="327"/>
    </location>
</feature>
<dbReference type="Proteomes" id="UP000823775">
    <property type="component" value="Unassembled WGS sequence"/>
</dbReference>
<dbReference type="SMART" id="SM00856">
    <property type="entry name" value="PMEI"/>
    <property type="match status" value="1"/>
</dbReference>
<evidence type="ECO:0000256" key="10">
    <source>
        <dbReference type="ARBA" id="ARBA00047928"/>
    </source>
</evidence>
<comment type="catalytic activity">
    <reaction evidence="10 12">
        <text>[(1-&gt;4)-alpha-D-galacturonosyl methyl ester](n) + n H2O = [(1-&gt;4)-alpha-D-galacturonosyl](n) + n methanol + n H(+)</text>
        <dbReference type="Rhea" id="RHEA:22380"/>
        <dbReference type="Rhea" id="RHEA-COMP:14570"/>
        <dbReference type="Rhea" id="RHEA-COMP:14573"/>
        <dbReference type="ChEBI" id="CHEBI:15377"/>
        <dbReference type="ChEBI" id="CHEBI:15378"/>
        <dbReference type="ChEBI" id="CHEBI:17790"/>
        <dbReference type="ChEBI" id="CHEBI:140522"/>
        <dbReference type="ChEBI" id="CHEBI:140523"/>
        <dbReference type="EC" id="3.1.1.11"/>
    </reaction>
</comment>
<comment type="subcellular location">
    <subcellularLocation>
        <location evidence="1">Secreted</location>
    </subcellularLocation>
</comment>
<feature type="region of interest" description="Disordered" evidence="13">
    <location>
        <begin position="55"/>
        <end position="182"/>
    </location>
</feature>
<reference evidence="16 17" key="1">
    <citation type="journal article" date="2021" name="BMC Genomics">
        <title>Datura genome reveals duplications of psychoactive alkaloid biosynthetic genes and high mutation rate following tissue culture.</title>
        <authorList>
            <person name="Rajewski A."/>
            <person name="Carter-House D."/>
            <person name="Stajich J."/>
            <person name="Litt A."/>
        </authorList>
    </citation>
    <scope>NUCLEOTIDE SEQUENCE [LARGE SCALE GENOMIC DNA]</scope>
    <source>
        <strain evidence="16">AR-01</strain>
    </source>
</reference>